<feature type="transmembrane region" description="Helical" evidence="1">
    <location>
        <begin position="6"/>
        <end position="24"/>
    </location>
</feature>
<reference evidence="4 5" key="1">
    <citation type="submission" date="2015-06" db="EMBL/GenBank/DDBJ databases">
        <authorList>
            <person name="Wibberg Daniel"/>
        </authorList>
    </citation>
    <scope>NUCLEOTIDE SEQUENCE [LARGE SCALE GENOMIC DNA]</scope>
    <source>
        <strain evidence="4 5">T3/55T</strain>
    </source>
</reference>
<organism evidence="4 5">
    <name type="scientific">Herbinix hemicellulosilytica</name>
    <dbReference type="NCBI Taxonomy" id="1564487"/>
    <lineage>
        <taxon>Bacteria</taxon>
        <taxon>Bacillati</taxon>
        <taxon>Bacillota</taxon>
        <taxon>Clostridia</taxon>
        <taxon>Lachnospirales</taxon>
        <taxon>Lachnospiraceae</taxon>
        <taxon>Herbinix</taxon>
    </lineage>
</organism>
<dbReference type="InterPro" id="IPR048389">
    <property type="entry name" value="YciQ-like_C"/>
</dbReference>
<sequence>MRKYIRILIISVALLFSVFVSVNFNPKKAFAKEDLYVRDWTIYAALKENGDLKITEDISYEFNEKFNGIYRYIDLNETYSITDIVVKEIESGKLKNFALKEKAKNGDEGVYTVEKKKDKTIIKIFSPSNDEVKTFRISYIINNAATKYNDTGELYYKFLDKDNETFIENFTVYIDLPFDDGSDRVKIFAHGPSNGTINKIDGTYNTLRYQLKTTNVESNTHIETRLLFPPEYIRESTNIVNKDRYQEILAEETALQKISEQQRIKKEFKKVLLGRISLIISSISIFVFIVIWVICRRKVEQDTVNRVYKDIPEDCTPALAAYITGLSINANIFFATVLDLFCKGYLKIKRSKDNKEASINDNFIIYKTKDADNTLLHHERYFMTWLFNDLGDGNSVCLKDIENYSRQSPQKFNKAMMTWKNKIKEEAFRRGYFDNSKSVHGLVLITLSVACIILGFITVINKNIIGLFDLAAGIVLLIYGLCLFYRLSYKGYILCRKWKGFTRYMKQLKPNLSAEDVADPLDKSLIYALGFGILKKDILSLGHDFYTEDGWLFWYVLFADTSSNTFSESINNSFADNSSYVGSFSDGGGGGIGGGGTGGF</sequence>
<feature type="transmembrane region" description="Helical" evidence="1">
    <location>
        <begin position="272"/>
        <end position="294"/>
    </location>
</feature>
<evidence type="ECO:0000313" key="4">
    <source>
        <dbReference type="EMBL" id="CRZ34144.1"/>
    </source>
</evidence>
<keyword evidence="1" id="KW-0472">Membrane</keyword>
<protein>
    <submittedName>
        <fullName evidence="4">Uncharacterized protein</fullName>
    </submittedName>
</protein>
<evidence type="ECO:0000256" key="1">
    <source>
        <dbReference type="SAM" id="Phobius"/>
    </source>
</evidence>
<gene>
    <name evidence="4" type="ORF">HHT355_0941</name>
</gene>
<feature type="domain" description="DUF2207" evidence="2">
    <location>
        <begin position="40"/>
        <end position="228"/>
    </location>
</feature>
<dbReference type="AlphaFoldDB" id="A0A0H5SFD1"/>
<dbReference type="RefSeq" id="WP_103202268.1">
    <property type="nucleotide sequence ID" value="NZ_CVTD020000011.1"/>
</dbReference>
<dbReference type="Pfam" id="PF09972">
    <property type="entry name" value="DUF2207"/>
    <property type="match status" value="1"/>
</dbReference>
<keyword evidence="1" id="KW-0812">Transmembrane</keyword>
<feature type="transmembrane region" description="Helical" evidence="1">
    <location>
        <begin position="319"/>
        <end position="342"/>
    </location>
</feature>
<proteinExistence type="predicted"/>
<evidence type="ECO:0000259" key="2">
    <source>
        <dbReference type="Pfam" id="PF09972"/>
    </source>
</evidence>
<accession>A0A0H5SFD1</accession>
<feature type="transmembrane region" description="Helical" evidence="1">
    <location>
        <begin position="439"/>
        <end position="460"/>
    </location>
</feature>
<keyword evidence="5" id="KW-1185">Reference proteome</keyword>
<dbReference type="EMBL" id="CVTD020000011">
    <property type="protein sequence ID" value="CRZ34144.1"/>
    <property type="molecule type" value="Genomic_DNA"/>
</dbReference>
<feature type="transmembrane region" description="Helical" evidence="1">
    <location>
        <begin position="466"/>
        <end position="487"/>
    </location>
</feature>
<evidence type="ECO:0000313" key="5">
    <source>
        <dbReference type="Proteomes" id="UP000236497"/>
    </source>
</evidence>
<dbReference type="Proteomes" id="UP000236497">
    <property type="component" value="Unassembled WGS sequence"/>
</dbReference>
<dbReference type="OrthoDB" id="5507254at2"/>
<dbReference type="InterPro" id="IPR018702">
    <property type="entry name" value="DUF2207"/>
</dbReference>
<keyword evidence="1" id="KW-1133">Transmembrane helix</keyword>
<dbReference type="Pfam" id="PF20990">
    <property type="entry name" value="DUF2207_C"/>
    <property type="match status" value="1"/>
</dbReference>
<feature type="domain" description="Predicted membrane protein YciQ-like C-terminal" evidence="3">
    <location>
        <begin position="308"/>
        <end position="533"/>
    </location>
</feature>
<evidence type="ECO:0000259" key="3">
    <source>
        <dbReference type="Pfam" id="PF20990"/>
    </source>
</evidence>
<name>A0A0H5SFD1_HERHM</name>